<keyword evidence="2" id="KW-0808">Transferase</keyword>
<accession>A0AAN9KG67</accession>
<gene>
    <name evidence="3" type="ORF">VNO77_33692</name>
</gene>
<protein>
    <submittedName>
        <fullName evidence="3">Uncharacterized protein</fullName>
    </submittedName>
</protein>
<dbReference type="EMBL" id="JAYMYQ010000008">
    <property type="protein sequence ID" value="KAK7315159.1"/>
    <property type="molecule type" value="Genomic_DNA"/>
</dbReference>
<name>A0AAN9KG67_CANGL</name>
<dbReference type="SUPFAM" id="SSF53756">
    <property type="entry name" value="UDP-Glycosyltransferase/glycogen phosphorylase"/>
    <property type="match status" value="1"/>
</dbReference>
<organism evidence="3 4">
    <name type="scientific">Canavalia gladiata</name>
    <name type="common">Sword bean</name>
    <name type="synonym">Dolichos gladiatus</name>
    <dbReference type="NCBI Taxonomy" id="3824"/>
    <lineage>
        <taxon>Eukaryota</taxon>
        <taxon>Viridiplantae</taxon>
        <taxon>Streptophyta</taxon>
        <taxon>Embryophyta</taxon>
        <taxon>Tracheophyta</taxon>
        <taxon>Spermatophyta</taxon>
        <taxon>Magnoliopsida</taxon>
        <taxon>eudicotyledons</taxon>
        <taxon>Gunneridae</taxon>
        <taxon>Pentapetalae</taxon>
        <taxon>rosids</taxon>
        <taxon>fabids</taxon>
        <taxon>Fabales</taxon>
        <taxon>Fabaceae</taxon>
        <taxon>Papilionoideae</taxon>
        <taxon>50 kb inversion clade</taxon>
        <taxon>NPAAA clade</taxon>
        <taxon>indigoferoid/millettioid clade</taxon>
        <taxon>Phaseoleae</taxon>
        <taxon>Canavalia</taxon>
    </lineage>
</organism>
<comment type="caution">
    <text evidence="3">The sequence shown here is derived from an EMBL/GenBank/DDBJ whole genome shotgun (WGS) entry which is preliminary data.</text>
</comment>
<evidence type="ECO:0000256" key="1">
    <source>
        <dbReference type="ARBA" id="ARBA00009995"/>
    </source>
</evidence>
<reference evidence="3 4" key="1">
    <citation type="submission" date="2024-01" db="EMBL/GenBank/DDBJ databases">
        <title>The genomes of 5 underutilized Papilionoideae crops provide insights into root nodulation and disease resistanc.</title>
        <authorList>
            <person name="Jiang F."/>
        </authorList>
    </citation>
    <scope>NUCLEOTIDE SEQUENCE [LARGE SCALE GENOMIC DNA]</scope>
    <source>
        <strain evidence="3">LVBAO_FW01</strain>
        <tissue evidence="3">Leaves</tissue>
    </source>
</reference>
<evidence type="ECO:0000313" key="4">
    <source>
        <dbReference type="Proteomes" id="UP001367508"/>
    </source>
</evidence>
<proteinExistence type="inferred from homology"/>
<keyword evidence="4" id="KW-1185">Reference proteome</keyword>
<keyword evidence="2" id="KW-0328">Glycosyltransferase</keyword>
<dbReference type="AlphaFoldDB" id="A0AAN9KG67"/>
<dbReference type="InterPro" id="IPR050481">
    <property type="entry name" value="UDP-glycosyltransf_plant"/>
</dbReference>
<evidence type="ECO:0000313" key="3">
    <source>
        <dbReference type="EMBL" id="KAK7315159.1"/>
    </source>
</evidence>
<dbReference type="Gene3D" id="3.40.50.2000">
    <property type="entry name" value="Glycogen Phosphorylase B"/>
    <property type="match status" value="1"/>
</dbReference>
<sequence>MVAWPLYAEQRLNKVVMVEEMKVALALNQNEDGFVGATELENRVREVMDSERGRGKDVRERVLRARNDAVAALSEGGSSRVALNGLVELWMQ</sequence>
<comment type="similarity">
    <text evidence="1">Belongs to the UDP-glycosyltransferase family.</text>
</comment>
<dbReference type="GO" id="GO:0035251">
    <property type="term" value="F:UDP-glucosyltransferase activity"/>
    <property type="evidence" value="ECO:0007669"/>
    <property type="project" value="InterPro"/>
</dbReference>
<dbReference type="PANTHER" id="PTHR48048:SF30">
    <property type="entry name" value="GLYCOSYLTRANSFERASE"/>
    <property type="match status" value="1"/>
</dbReference>
<dbReference type="Proteomes" id="UP001367508">
    <property type="component" value="Unassembled WGS sequence"/>
</dbReference>
<dbReference type="PANTHER" id="PTHR48048">
    <property type="entry name" value="GLYCOSYLTRANSFERASE"/>
    <property type="match status" value="1"/>
</dbReference>
<evidence type="ECO:0000256" key="2">
    <source>
        <dbReference type="ARBA" id="ARBA00022676"/>
    </source>
</evidence>